<dbReference type="AlphaFoldDB" id="A0AAD9HDK2"/>
<keyword evidence="2" id="KW-1185">Reference proteome</keyword>
<accession>A0AAD9HDK2</accession>
<proteinExistence type="predicted"/>
<dbReference type="Proteomes" id="UP001232148">
    <property type="component" value="Unassembled WGS sequence"/>
</dbReference>
<sequence length="79" mass="8444">MPYQCLTLFSSPSYVQAIETTDSIACVACHHLRPLPILSALDTPDSVIQHPAPCSPVYGGNNCAYTTSAPKSPQRSVHS</sequence>
<comment type="caution">
    <text evidence="1">The sequence shown here is derived from an EMBL/GenBank/DDBJ whole genome shotgun (WGS) entry which is preliminary data.</text>
</comment>
<organism evidence="1 2">
    <name type="scientific">Colletotrichum zoysiae</name>
    <dbReference type="NCBI Taxonomy" id="1216348"/>
    <lineage>
        <taxon>Eukaryota</taxon>
        <taxon>Fungi</taxon>
        <taxon>Dikarya</taxon>
        <taxon>Ascomycota</taxon>
        <taxon>Pezizomycotina</taxon>
        <taxon>Sordariomycetes</taxon>
        <taxon>Hypocreomycetidae</taxon>
        <taxon>Glomerellales</taxon>
        <taxon>Glomerellaceae</taxon>
        <taxon>Colletotrichum</taxon>
        <taxon>Colletotrichum graminicola species complex</taxon>
    </lineage>
</organism>
<evidence type="ECO:0000313" key="2">
    <source>
        <dbReference type="Proteomes" id="UP001232148"/>
    </source>
</evidence>
<protein>
    <submittedName>
        <fullName evidence="1">Uncharacterized protein</fullName>
    </submittedName>
</protein>
<evidence type="ECO:0000313" key="1">
    <source>
        <dbReference type="EMBL" id="KAK2027050.1"/>
    </source>
</evidence>
<dbReference type="EMBL" id="MU842902">
    <property type="protein sequence ID" value="KAK2027050.1"/>
    <property type="molecule type" value="Genomic_DNA"/>
</dbReference>
<gene>
    <name evidence="1" type="ORF">LX32DRAFT_641275</name>
</gene>
<reference evidence="1" key="1">
    <citation type="submission" date="2021-06" db="EMBL/GenBank/DDBJ databases">
        <title>Comparative genomics, transcriptomics and evolutionary studies reveal genomic signatures of adaptation to plant cell wall in hemibiotrophic fungi.</title>
        <authorList>
            <consortium name="DOE Joint Genome Institute"/>
            <person name="Baroncelli R."/>
            <person name="Diaz J.F."/>
            <person name="Benocci T."/>
            <person name="Peng M."/>
            <person name="Battaglia E."/>
            <person name="Haridas S."/>
            <person name="Andreopoulos W."/>
            <person name="Labutti K."/>
            <person name="Pangilinan J."/>
            <person name="Floch G.L."/>
            <person name="Makela M.R."/>
            <person name="Henrissat B."/>
            <person name="Grigoriev I.V."/>
            <person name="Crouch J.A."/>
            <person name="De Vries R.P."/>
            <person name="Sukno S.A."/>
            <person name="Thon M.R."/>
        </authorList>
    </citation>
    <scope>NUCLEOTIDE SEQUENCE</scope>
    <source>
        <strain evidence="1">MAFF235873</strain>
    </source>
</reference>
<name>A0AAD9HDK2_9PEZI</name>